<evidence type="ECO:0000313" key="2">
    <source>
        <dbReference type="Proteomes" id="UP000324222"/>
    </source>
</evidence>
<comment type="caution">
    <text evidence="1">The sequence shown here is derived from an EMBL/GenBank/DDBJ whole genome shotgun (WGS) entry which is preliminary data.</text>
</comment>
<name>A0A5B7CNT3_PORTR</name>
<dbReference type="AlphaFoldDB" id="A0A5B7CNT3"/>
<accession>A0A5B7CNT3</accession>
<keyword evidence="2" id="KW-1185">Reference proteome</keyword>
<dbReference type="Proteomes" id="UP000324222">
    <property type="component" value="Unassembled WGS sequence"/>
</dbReference>
<protein>
    <submittedName>
        <fullName evidence="1">Uncharacterized protein</fullName>
    </submittedName>
</protein>
<gene>
    <name evidence="1" type="ORF">E2C01_003087</name>
</gene>
<sequence length="114" mass="13148">MESLTSFPYSEHCGQAFSRSQNCPSVNCLMKKCSTKLWGESTCNIPTTQYITCHSHSQLMFELHNMQLNCDRGNCWIPGNLLHELTVEAFHHILSFTYQTTREAKRPIKSQLHL</sequence>
<dbReference type="EMBL" id="VSRR010000118">
    <property type="protein sequence ID" value="MPC10451.1"/>
    <property type="molecule type" value="Genomic_DNA"/>
</dbReference>
<proteinExistence type="predicted"/>
<evidence type="ECO:0000313" key="1">
    <source>
        <dbReference type="EMBL" id="MPC10451.1"/>
    </source>
</evidence>
<organism evidence="1 2">
    <name type="scientific">Portunus trituberculatus</name>
    <name type="common">Swimming crab</name>
    <name type="synonym">Neptunus trituberculatus</name>
    <dbReference type="NCBI Taxonomy" id="210409"/>
    <lineage>
        <taxon>Eukaryota</taxon>
        <taxon>Metazoa</taxon>
        <taxon>Ecdysozoa</taxon>
        <taxon>Arthropoda</taxon>
        <taxon>Crustacea</taxon>
        <taxon>Multicrustacea</taxon>
        <taxon>Malacostraca</taxon>
        <taxon>Eumalacostraca</taxon>
        <taxon>Eucarida</taxon>
        <taxon>Decapoda</taxon>
        <taxon>Pleocyemata</taxon>
        <taxon>Brachyura</taxon>
        <taxon>Eubrachyura</taxon>
        <taxon>Portunoidea</taxon>
        <taxon>Portunidae</taxon>
        <taxon>Portuninae</taxon>
        <taxon>Portunus</taxon>
    </lineage>
</organism>
<reference evidence="1 2" key="1">
    <citation type="submission" date="2019-05" db="EMBL/GenBank/DDBJ databases">
        <title>Another draft genome of Portunus trituberculatus and its Hox gene families provides insights of decapod evolution.</title>
        <authorList>
            <person name="Jeong J.-H."/>
            <person name="Song I."/>
            <person name="Kim S."/>
            <person name="Choi T."/>
            <person name="Kim D."/>
            <person name="Ryu S."/>
            <person name="Kim W."/>
        </authorList>
    </citation>
    <scope>NUCLEOTIDE SEQUENCE [LARGE SCALE GENOMIC DNA]</scope>
    <source>
        <tissue evidence="1">Muscle</tissue>
    </source>
</reference>